<dbReference type="EMBL" id="PJCH01000003">
    <property type="protein sequence ID" value="PQA89217.1"/>
    <property type="molecule type" value="Genomic_DNA"/>
</dbReference>
<proteinExistence type="predicted"/>
<evidence type="ECO:0000313" key="2">
    <source>
        <dbReference type="Proteomes" id="UP000239504"/>
    </source>
</evidence>
<sequence>MDAMISSLAAALFLFGANGEPQKSVMCVQSKHGDENYIIFAIPRKRLEEFSDRTIEKERDFTIVSCPGKWDASATAALCNAVEKFSDDLKAAMTEVYAISPDEMCEASREATAPRE</sequence>
<evidence type="ECO:0000313" key="1">
    <source>
        <dbReference type="EMBL" id="PQA89217.1"/>
    </source>
</evidence>
<dbReference type="Proteomes" id="UP000239504">
    <property type="component" value="Unassembled WGS sequence"/>
</dbReference>
<dbReference type="AlphaFoldDB" id="A0A2S7K9P5"/>
<comment type="caution">
    <text evidence="1">The sequence shown here is derived from an EMBL/GenBank/DDBJ whole genome shotgun (WGS) entry which is preliminary data.</text>
</comment>
<keyword evidence="2" id="KW-1185">Reference proteome</keyword>
<organism evidence="1 2">
    <name type="scientific">Hyphococcus luteus</name>
    <dbReference type="NCBI Taxonomy" id="2058213"/>
    <lineage>
        <taxon>Bacteria</taxon>
        <taxon>Pseudomonadati</taxon>
        <taxon>Pseudomonadota</taxon>
        <taxon>Alphaproteobacteria</taxon>
        <taxon>Parvularculales</taxon>
        <taxon>Parvularculaceae</taxon>
        <taxon>Hyphococcus</taxon>
    </lineage>
</organism>
<name>A0A2S7K9P5_9PROT</name>
<gene>
    <name evidence="1" type="ORF">CW354_04570</name>
</gene>
<accession>A0A2S7K9P5</accession>
<reference evidence="1 2" key="1">
    <citation type="submission" date="2017-12" db="EMBL/GenBank/DDBJ databases">
        <authorList>
            <person name="Hurst M.R.H."/>
        </authorList>
    </citation>
    <scope>NUCLEOTIDE SEQUENCE [LARGE SCALE GENOMIC DNA]</scope>
    <source>
        <strain evidence="1 2">SY-3-19</strain>
    </source>
</reference>
<protein>
    <submittedName>
        <fullName evidence="1">Uncharacterized protein</fullName>
    </submittedName>
</protein>